<dbReference type="Proteomes" id="UP000011715">
    <property type="component" value="Unassembled WGS sequence"/>
</dbReference>
<protein>
    <submittedName>
        <fullName evidence="2 3">Uncharacterized protein</fullName>
    </submittedName>
</protein>
<proteinExistence type="predicted"/>
<accession>A0A0C4EEK5</accession>
<reference evidence="3" key="4">
    <citation type="journal article" date="2015" name="G3 (Bethesda)">
        <title>Genome sequences of three phytopathogenic species of the Magnaporthaceae family of fungi.</title>
        <authorList>
            <person name="Okagaki L.H."/>
            <person name="Nunes C.C."/>
            <person name="Sailsbery J."/>
            <person name="Clay B."/>
            <person name="Brown D."/>
            <person name="John T."/>
            <person name="Oh Y."/>
            <person name="Young N."/>
            <person name="Fitzgerald M."/>
            <person name="Haas B.J."/>
            <person name="Zeng Q."/>
            <person name="Young S."/>
            <person name="Adiconis X."/>
            <person name="Fan L."/>
            <person name="Levin J.Z."/>
            <person name="Mitchell T.K."/>
            <person name="Okubara P.A."/>
            <person name="Farman M.L."/>
            <person name="Kohn L.M."/>
            <person name="Birren B."/>
            <person name="Ma L.-J."/>
            <person name="Dean R.A."/>
        </authorList>
    </citation>
    <scope>NUCLEOTIDE SEQUENCE</scope>
    <source>
        <strain evidence="3">ATCC 64411 / 73-15</strain>
    </source>
</reference>
<dbReference type="EMBL" id="GL876979">
    <property type="protein sequence ID" value="KLU92233.1"/>
    <property type="molecule type" value="Genomic_DNA"/>
</dbReference>
<keyword evidence="4" id="KW-1185">Reference proteome</keyword>
<gene>
    <name evidence="2" type="ORF">MAPG_11179</name>
</gene>
<evidence type="ECO:0000313" key="3">
    <source>
        <dbReference type="EnsemblFungi" id="MAPG_11179T0"/>
    </source>
</evidence>
<feature type="signal peptide" evidence="1">
    <location>
        <begin position="1"/>
        <end position="19"/>
    </location>
</feature>
<evidence type="ECO:0000313" key="2">
    <source>
        <dbReference type="EMBL" id="KLU92233.1"/>
    </source>
</evidence>
<evidence type="ECO:0000256" key="1">
    <source>
        <dbReference type="SAM" id="SignalP"/>
    </source>
</evidence>
<organism evidence="3 4">
    <name type="scientific">Magnaporthiopsis poae (strain ATCC 64411 / 73-15)</name>
    <name type="common">Kentucky bluegrass fungus</name>
    <name type="synonym">Magnaporthe poae</name>
    <dbReference type="NCBI Taxonomy" id="644358"/>
    <lineage>
        <taxon>Eukaryota</taxon>
        <taxon>Fungi</taxon>
        <taxon>Dikarya</taxon>
        <taxon>Ascomycota</taxon>
        <taxon>Pezizomycotina</taxon>
        <taxon>Sordariomycetes</taxon>
        <taxon>Sordariomycetidae</taxon>
        <taxon>Magnaporthales</taxon>
        <taxon>Magnaporthaceae</taxon>
        <taxon>Magnaporthiopsis</taxon>
    </lineage>
</organism>
<reference evidence="4" key="1">
    <citation type="submission" date="2010-05" db="EMBL/GenBank/DDBJ databases">
        <title>The genome sequence of Magnaporthe poae strain ATCC 64411.</title>
        <authorList>
            <person name="Ma L.-J."/>
            <person name="Dead R."/>
            <person name="Young S."/>
            <person name="Zeng Q."/>
            <person name="Koehrsen M."/>
            <person name="Alvarado L."/>
            <person name="Berlin A."/>
            <person name="Chapman S.B."/>
            <person name="Chen Z."/>
            <person name="Freedman E."/>
            <person name="Gellesch M."/>
            <person name="Goldberg J."/>
            <person name="Griggs A."/>
            <person name="Gujja S."/>
            <person name="Heilman E.R."/>
            <person name="Heiman D."/>
            <person name="Hepburn T."/>
            <person name="Howarth C."/>
            <person name="Jen D."/>
            <person name="Larson L."/>
            <person name="Mehta T."/>
            <person name="Neiman D."/>
            <person name="Pearson M."/>
            <person name="Roberts A."/>
            <person name="Saif S."/>
            <person name="Shea T."/>
            <person name="Shenoy N."/>
            <person name="Sisk P."/>
            <person name="Stolte C."/>
            <person name="Sykes S."/>
            <person name="Walk T."/>
            <person name="White J."/>
            <person name="Yandava C."/>
            <person name="Haas B."/>
            <person name="Nusbaum C."/>
            <person name="Birren B."/>
        </authorList>
    </citation>
    <scope>NUCLEOTIDE SEQUENCE [LARGE SCALE GENOMIC DNA]</scope>
    <source>
        <strain evidence="4">ATCC 64411 / 73-15</strain>
    </source>
</reference>
<dbReference type="EMBL" id="ADBL01002747">
    <property type="status" value="NOT_ANNOTATED_CDS"/>
    <property type="molecule type" value="Genomic_DNA"/>
</dbReference>
<name>A0A0C4EEK5_MAGP6</name>
<dbReference type="EnsemblFungi" id="MAPG_11179T0">
    <property type="protein sequence ID" value="MAPG_11179T0"/>
    <property type="gene ID" value="MAPG_11179"/>
</dbReference>
<reference evidence="2" key="2">
    <citation type="submission" date="2010-05" db="EMBL/GenBank/DDBJ databases">
        <title>The Genome Sequence of Magnaporthe poae strain ATCC 64411.</title>
        <authorList>
            <consortium name="The Broad Institute Genome Sequencing Platform"/>
            <consortium name="Broad Institute Genome Sequencing Center for Infectious Disease"/>
            <person name="Ma L.-J."/>
            <person name="Dead R."/>
            <person name="Young S."/>
            <person name="Zeng Q."/>
            <person name="Koehrsen M."/>
            <person name="Alvarado L."/>
            <person name="Berlin A."/>
            <person name="Chapman S.B."/>
            <person name="Chen Z."/>
            <person name="Freedman E."/>
            <person name="Gellesch M."/>
            <person name="Goldberg J."/>
            <person name="Griggs A."/>
            <person name="Gujja S."/>
            <person name="Heilman E.R."/>
            <person name="Heiman D."/>
            <person name="Hepburn T."/>
            <person name="Howarth C."/>
            <person name="Jen D."/>
            <person name="Larson L."/>
            <person name="Mehta T."/>
            <person name="Neiman D."/>
            <person name="Pearson M."/>
            <person name="Roberts A."/>
            <person name="Saif S."/>
            <person name="Shea T."/>
            <person name="Shenoy N."/>
            <person name="Sisk P."/>
            <person name="Stolte C."/>
            <person name="Sykes S."/>
            <person name="Walk T."/>
            <person name="White J."/>
            <person name="Yandava C."/>
            <person name="Haas B."/>
            <person name="Nusbaum C."/>
            <person name="Birren B."/>
        </authorList>
    </citation>
    <scope>NUCLEOTIDE SEQUENCE</scope>
    <source>
        <strain evidence="2">ATCC 64411</strain>
    </source>
</reference>
<dbReference type="AlphaFoldDB" id="A0A0C4EEK5"/>
<evidence type="ECO:0000313" key="4">
    <source>
        <dbReference type="Proteomes" id="UP000011715"/>
    </source>
</evidence>
<sequence>MLSQVLAIGLLALVPMAAASPVGLEPRETTCPSWSGIYPSRNQQGLCCVYSDALGNCCKTVPFDDVPFWKQVPTCDSEYFKTGEGFNHYYSCNTDPCRKNCANVPIITGKTCQKTN</sequence>
<reference evidence="2" key="3">
    <citation type="submission" date="2011-03" db="EMBL/GenBank/DDBJ databases">
        <title>Annotation of Magnaporthe poae ATCC 64411.</title>
        <authorList>
            <person name="Ma L.-J."/>
            <person name="Dead R."/>
            <person name="Young S.K."/>
            <person name="Zeng Q."/>
            <person name="Gargeya S."/>
            <person name="Fitzgerald M."/>
            <person name="Haas B."/>
            <person name="Abouelleil A."/>
            <person name="Alvarado L."/>
            <person name="Arachchi H.M."/>
            <person name="Berlin A."/>
            <person name="Brown A."/>
            <person name="Chapman S.B."/>
            <person name="Chen Z."/>
            <person name="Dunbar C."/>
            <person name="Freedman E."/>
            <person name="Gearin G."/>
            <person name="Gellesch M."/>
            <person name="Goldberg J."/>
            <person name="Griggs A."/>
            <person name="Gujja S."/>
            <person name="Heiman D."/>
            <person name="Howarth C."/>
            <person name="Larson L."/>
            <person name="Lui A."/>
            <person name="MacDonald P.J.P."/>
            <person name="Mehta T."/>
            <person name="Montmayeur A."/>
            <person name="Murphy C."/>
            <person name="Neiman D."/>
            <person name="Pearson M."/>
            <person name="Priest M."/>
            <person name="Roberts A."/>
            <person name="Saif S."/>
            <person name="Shea T."/>
            <person name="Shenoy N."/>
            <person name="Sisk P."/>
            <person name="Stolte C."/>
            <person name="Sykes S."/>
            <person name="Yandava C."/>
            <person name="Wortman J."/>
            <person name="Nusbaum C."/>
            <person name="Birren B."/>
        </authorList>
    </citation>
    <scope>NUCLEOTIDE SEQUENCE</scope>
    <source>
        <strain evidence="2">ATCC 64411</strain>
    </source>
</reference>
<reference evidence="3" key="5">
    <citation type="submission" date="2015-06" db="UniProtKB">
        <authorList>
            <consortium name="EnsemblFungi"/>
        </authorList>
    </citation>
    <scope>IDENTIFICATION</scope>
    <source>
        <strain evidence="3">ATCC 64411</strain>
    </source>
</reference>
<feature type="chain" id="PRO_5009386038" evidence="1">
    <location>
        <begin position="20"/>
        <end position="116"/>
    </location>
</feature>
<keyword evidence="1" id="KW-0732">Signal</keyword>
<dbReference type="VEuPathDB" id="FungiDB:MAPG_11179"/>